<protein>
    <submittedName>
        <fullName evidence="1">Uncharacterized protein</fullName>
    </submittedName>
</protein>
<organism evidence="1 2">
    <name type="scientific">Liparis tanakae</name>
    <name type="common">Tanaka's snailfish</name>
    <dbReference type="NCBI Taxonomy" id="230148"/>
    <lineage>
        <taxon>Eukaryota</taxon>
        <taxon>Metazoa</taxon>
        <taxon>Chordata</taxon>
        <taxon>Craniata</taxon>
        <taxon>Vertebrata</taxon>
        <taxon>Euteleostomi</taxon>
        <taxon>Actinopterygii</taxon>
        <taxon>Neopterygii</taxon>
        <taxon>Teleostei</taxon>
        <taxon>Neoteleostei</taxon>
        <taxon>Acanthomorphata</taxon>
        <taxon>Eupercaria</taxon>
        <taxon>Perciformes</taxon>
        <taxon>Cottioidei</taxon>
        <taxon>Cottales</taxon>
        <taxon>Liparidae</taxon>
        <taxon>Liparis</taxon>
    </lineage>
</organism>
<sequence>MMIAGELTSLQTSMVPKMTWRPSKKLSPMMMTVAPPVVHPSLGLMALMQGAAPGGMGVRRRSFHGVESAGPSAMFGVVVDKHVVGHRQDMSLHAHRRRHHHLARDGMGGVRSHEIKMSYFTCLPRRLAGQPHSSPGYVTSPDMELMLRSR</sequence>
<keyword evidence="2" id="KW-1185">Reference proteome</keyword>
<dbReference type="Proteomes" id="UP000314294">
    <property type="component" value="Unassembled WGS sequence"/>
</dbReference>
<accession>A0A4Z2HKZ3</accession>
<evidence type="ECO:0000313" key="2">
    <source>
        <dbReference type="Proteomes" id="UP000314294"/>
    </source>
</evidence>
<dbReference type="AlphaFoldDB" id="A0A4Z2HKZ3"/>
<evidence type="ECO:0000313" key="1">
    <source>
        <dbReference type="EMBL" id="TNN66466.1"/>
    </source>
</evidence>
<reference evidence="1 2" key="1">
    <citation type="submission" date="2019-03" db="EMBL/GenBank/DDBJ databases">
        <title>First draft genome of Liparis tanakae, snailfish: a comprehensive survey of snailfish specific genes.</title>
        <authorList>
            <person name="Kim W."/>
            <person name="Song I."/>
            <person name="Jeong J.-H."/>
            <person name="Kim D."/>
            <person name="Kim S."/>
            <person name="Ryu S."/>
            <person name="Song J.Y."/>
            <person name="Lee S.K."/>
        </authorList>
    </citation>
    <scope>NUCLEOTIDE SEQUENCE [LARGE SCALE GENOMIC DNA]</scope>
    <source>
        <tissue evidence="1">Muscle</tissue>
    </source>
</reference>
<gene>
    <name evidence="1" type="ORF">EYF80_023374</name>
</gene>
<dbReference type="EMBL" id="SRLO01000219">
    <property type="protein sequence ID" value="TNN66466.1"/>
    <property type="molecule type" value="Genomic_DNA"/>
</dbReference>
<name>A0A4Z2HKZ3_9TELE</name>
<comment type="caution">
    <text evidence="1">The sequence shown here is derived from an EMBL/GenBank/DDBJ whole genome shotgun (WGS) entry which is preliminary data.</text>
</comment>
<proteinExistence type="predicted"/>